<accession>A0A7J6S1N2</accession>
<name>A0A7J6S1N2_PEROL</name>
<dbReference type="Proteomes" id="UP000574390">
    <property type="component" value="Unassembled WGS sequence"/>
</dbReference>
<proteinExistence type="predicted"/>
<dbReference type="EMBL" id="JABANM010018112">
    <property type="protein sequence ID" value="KAF4726641.1"/>
    <property type="molecule type" value="Genomic_DNA"/>
</dbReference>
<gene>
    <name evidence="2" type="ORF">FOZ62_014393</name>
</gene>
<evidence type="ECO:0000256" key="1">
    <source>
        <dbReference type="SAM" id="MobiDB-lite"/>
    </source>
</evidence>
<feature type="region of interest" description="Disordered" evidence="1">
    <location>
        <begin position="1"/>
        <end position="26"/>
    </location>
</feature>
<reference evidence="2 3" key="1">
    <citation type="submission" date="2020-04" db="EMBL/GenBank/DDBJ databases">
        <title>Perkinsus olseni comparative genomics.</title>
        <authorList>
            <person name="Bogema D.R."/>
        </authorList>
    </citation>
    <scope>NUCLEOTIDE SEQUENCE [LARGE SCALE GENOMIC DNA]</scope>
    <source>
        <strain evidence="2">ATCC PRA-205</strain>
    </source>
</reference>
<organism evidence="2 3">
    <name type="scientific">Perkinsus olseni</name>
    <name type="common">Perkinsus atlanticus</name>
    <dbReference type="NCBI Taxonomy" id="32597"/>
    <lineage>
        <taxon>Eukaryota</taxon>
        <taxon>Sar</taxon>
        <taxon>Alveolata</taxon>
        <taxon>Perkinsozoa</taxon>
        <taxon>Perkinsea</taxon>
        <taxon>Perkinsida</taxon>
        <taxon>Perkinsidae</taxon>
        <taxon>Perkinsus</taxon>
    </lineage>
</organism>
<dbReference type="AlphaFoldDB" id="A0A7J6S1N2"/>
<evidence type="ECO:0000313" key="3">
    <source>
        <dbReference type="Proteomes" id="UP000574390"/>
    </source>
</evidence>
<sequence length="174" mass="19849">MARNHNHHHSRSTVAKAVRNAKRRMRRETTLTNREILSDLVPHTGSEEDYRKRQLQYYATLARNTQVSNEEDVVENLTDGSSSPDLCSWFETFSNDDLDLPMLAPLRSLLTASLNRLQHEGPMWDDFINWAELPRDSQGLQDDFIKKFGIALQAAAKELRVGWSHLLGCSSAQA</sequence>
<protein>
    <submittedName>
        <fullName evidence="2">Uncharacterized protein</fullName>
    </submittedName>
</protein>
<evidence type="ECO:0000313" key="2">
    <source>
        <dbReference type="EMBL" id="KAF4726641.1"/>
    </source>
</evidence>
<feature type="compositionally biased region" description="Basic residues" evidence="1">
    <location>
        <begin position="1"/>
        <end position="11"/>
    </location>
</feature>
<feature type="non-terminal residue" evidence="2">
    <location>
        <position position="174"/>
    </location>
</feature>
<comment type="caution">
    <text evidence="2">The sequence shown here is derived from an EMBL/GenBank/DDBJ whole genome shotgun (WGS) entry which is preliminary data.</text>
</comment>